<reference evidence="1 2" key="1">
    <citation type="submission" date="2016-02" db="EMBL/GenBank/DDBJ databases">
        <title>Draft genome sequence of the strain BR 10247T Bradyrhizobium neotropicale isolated from nodules of Centrolobium paraense.</title>
        <authorList>
            <person name="Simoes-Araujo J.L."/>
            <person name="Barauna A.C."/>
            <person name="Silva K."/>
            <person name="Zilli J.E."/>
        </authorList>
    </citation>
    <scope>NUCLEOTIDE SEQUENCE [LARGE SCALE GENOMIC DNA]</scope>
    <source>
        <strain evidence="1 2">BR 10247</strain>
    </source>
</reference>
<sequence length="78" mass="8408">MQIQSKALPHSFSLRRRIQGLSGPGERQPEKAHSLLTFTAVVLLLLLAIVELDQHSAALQAIGLLGHTAGIDPIFMSP</sequence>
<comment type="caution">
    <text evidence="1">The sequence shown here is derived from an EMBL/GenBank/DDBJ whole genome shotgun (WGS) entry which is preliminary data.</text>
</comment>
<dbReference type="Proteomes" id="UP000077173">
    <property type="component" value="Unassembled WGS sequence"/>
</dbReference>
<name>A0A176Z401_9BRAD</name>
<gene>
    <name evidence="1" type="ORF">AXW67_00845</name>
</gene>
<evidence type="ECO:0000313" key="2">
    <source>
        <dbReference type="Proteomes" id="UP000077173"/>
    </source>
</evidence>
<dbReference type="GeneID" id="32581776"/>
<proteinExistence type="predicted"/>
<dbReference type="AlphaFoldDB" id="A0A176Z401"/>
<evidence type="ECO:0000313" key="1">
    <source>
        <dbReference type="EMBL" id="OAF14173.1"/>
    </source>
</evidence>
<dbReference type="EMBL" id="LSEF01000071">
    <property type="protein sequence ID" value="OAF14173.1"/>
    <property type="molecule type" value="Genomic_DNA"/>
</dbReference>
<dbReference type="RefSeq" id="WP_063679852.1">
    <property type="nucleotide sequence ID" value="NZ_LSEF01000071.1"/>
</dbReference>
<protein>
    <submittedName>
        <fullName evidence="1">Uncharacterized protein</fullName>
    </submittedName>
</protein>
<keyword evidence="2" id="KW-1185">Reference proteome</keyword>
<organism evidence="1 2">
    <name type="scientific">Bradyrhizobium neotropicale</name>
    <dbReference type="NCBI Taxonomy" id="1497615"/>
    <lineage>
        <taxon>Bacteria</taxon>
        <taxon>Pseudomonadati</taxon>
        <taxon>Pseudomonadota</taxon>
        <taxon>Alphaproteobacteria</taxon>
        <taxon>Hyphomicrobiales</taxon>
        <taxon>Nitrobacteraceae</taxon>
        <taxon>Bradyrhizobium</taxon>
    </lineage>
</organism>
<accession>A0A176Z401</accession>